<feature type="compositionally biased region" description="Low complexity" evidence="5">
    <location>
        <begin position="1"/>
        <end position="32"/>
    </location>
</feature>
<dbReference type="CDD" id="cd00202">
    <property type="entry name" value="ZnF_GATA"/>
    <property type="match status" value="1"/>
</dbReference>
<evidence type="ECO:0000313" key="10">
    <source>
        <dbReference type="Proteomes" id="UP000054845"/>
    </source>
</evidence>
<feature type="region of interest" description="Disordered" evidence="5">
    <location>
        <begin position="732"/>
        <end position="770"/>
    </location>
</feature>
<evidence type="ECO:0000256" key="2">
    <source>
        <dbReference type="ARBA" id="ARBA00022771"/>
    </source>
</evidence>
<dbReference type="EMBL" id="CCYA01000240">
    <property type="protein sequence ID" value="CEH14168.1"/>
    <property type="molecule type" value="Genomic_DNA"/>
</dbReference>
<evidence type="ECO:0000256" key="1">
    <source>
        <dbReference type="ARBA" id="ARBA00022723"/>
    </source>
</evidence>
<accession>A0A0P1BEB4</accession>
<dbReference type="CDD" id="cd15571">
    <property type="entry name" value="ePHD"/>
    <property type="match status" value="1"/>
</dbReference>
<feature type="region of interest" description="Disordered" evidence="5">
    <location>
        <begin position="1199"/>
        <end position="1267"/>
    </location>
</feature>
<feature type="domain" description="PHD-type" evidence="6">
    <location>
        <begin position="224"/>
        <end position="276"/>
    </location>
</feature>
<feature type="domain" description="PHD-type" evidence="8">
    <location>
        <begin position="874"/>
        <end position="1006"/>
    </location>
</feature>
<evidence type="ECO:0000259" key="6">
    <source>
        <dbReference type="PROSITE" id="PS50016"/>
    </source>
</evidence>
<dbReference type="SMART" id="SM00249">
    <property type="entry name" value="PHD"/>
    <property type="match status" value="3"/>
</dbReference>
<dbReference type="PROSITE" id="PS01359">
    <property type="entry name" value="ZF_PHD_1"/>
    <property type="match status" value="1"/>
</dbReference>
<keyword evidence="1" id="KW-0479">Metal-binding</keyword>
<evidence type="ECO:0000259" key="8">
    <source>
        <dbReference type="PROSITE" id="PS51805"/>
    </source>
</evidence>
<dbReference type="Pfam" id="PF00628">
    <property type="entry name" value="PHD"/>
    <property type="match status" value="1"/>
</dbReference>
<dbReference type="InterPro" id="IPR011011">
    <property type="entry name" value="Znf_FYVE_PHD"/>
</dbReference>
<dbReference type="Gene3D" id="2.30.30.490">
    <property type="match status" value="1"/>
</dbReference>
<feature type="domain" description="BAH" evidence="7">
    <location>
        <begin position="54"/>
        <end position="187"/>
    </location>
</feature>
<dbReference type="Gene3D" id="1.10.10.60">
    <property type="entry name" value="Homeodomain-like"/>
    <property type="match status" value="1"/>
</dbReference>
<organism evidence="9 10">
    <name type="scientific">Ceraceosorus bombacis</name>
    <dbReference type="NCBI Taxonomy" id="401625"/>
    <lineage>
        <taxon>Eukaryota</taxon>
        <taxon>Fungi</taxon>
        <taxon>Dikarya</taxon>
        <taxon>Basidiomycota</taxon>
        <taxon>Ustilaginomycotina</taxon>
        <taxon>Exobasidiomycetes</taxon>
        <taxon>Ceraceosorales</taxon>
        <taxon>Ceraceosoraceae</taxon>
        <taxon>Ceraceosorus</taxon>
    </lineage>
</organism>
<dbReference type="GO" id="GO:0004842">
    <property type="term" value="F:ubiquitin-protein transferase activity"/>
    <property type="evidence" value="ECO:0007669"/>
    <property type="project" value="TreeGrafter"/>
</dbReference>
<dbReference type="GO" id="GO:0006355">
    <property type="term" value="P:regulation of DNA-templated transcription"/>
    <property type="evidence" value="ECO:0007669"/>
    <property type="project" value="InterPro"/>
</dbReference>
<dbReference type="STRING" id="401625.A0A0P1BEB4"/>
<dbReference type="GO" id="GO:0048189">
    <property type="term" value="C:Lid2 complex"/>
    <property type="evidence" value="ECO:0007669"/>
    <property type="project" value="TreeGrafter"/>
</dbReference>
<dbReference type="InterPro" id="IPR029617">
    <property type="entry name" value="Snt2"/>
</dbReference>
<feature type="region of interest" description="Disordered" evidence="5">
    <location>
        <begin position="304"/>
        <end position="351"/>
    </location>
</feature>
<dbReference type="GO" id="GO:0043565">
    <property type="term" value="F:sequence-specific DNA binding"/>
    <property type="evidence" value="ECO:0007669"/>
    <property type="project" value="InterPro"/>
</dbReference>
<dbReference type="OrthoDB" id="1611972at2759"/>
<dbReference type="SMART" id="SM00439">
    <property type="entry name" value="BAH"/>
    <property type="match status" value="1"/>
</dbReference>
<reference evidence="10" key="1">
    <citation type="submission" date="2014-09" db="EMBL/GenBank/DDBJ databases">
        <authorList>
            <person name="Sharma Rahul"/>
            <person name="Thines Marco"/>
        </authorList>
    </citation>
    <scope>NUCLEOTIDE SEQUENCE [LARGE SCALE GENOMIC DNA]</scope>
</reference>
<feature type="region of interest" description="Disordered" evidence="5">
    <location>
        <begin position="416"/>
        <end position="489"/>
    </location>
</feature>
<dbReference type="InterPro" id="IPR034732">
    <property type="entry name" value="EPHD"/>
</dbReference>
<dbReference type="InterPro" id="IPR043151">
    <property type="entry name" value="BAH_sf"/>
</dbReference>
<dbReference type="Pfam" id="PF13832">
    <property type="entry name" value="zf-HC5HC2H_2"/>
    <property type="match status" value="1"/>
</dbReference>
<feature type="region of interest" description="Disordered" evidence="5">
    <location>
        <begin position="1"/>
        <end position="42"/>
    </location>
</feature>
<dbReference type="InterPro" id="IPR013088">
    <property type="entry name" value="Znf_NHR/GATA"/>
</dbReference>
<evidence type="ECO:0000256" key="4">
    <source>
        <dbReference type="PROSITE-ProRule" id="PRU00146"/>
    </source>
</evidence>
<feature type="region of interest" description="Disordered" evidence="5">
    <location>
        <begin position="624"/>
        <end position="649"/>
    </location>
</feature>
<dbReference type="CDD" id="cd15497">
    <property type="entry name" value="PHD1_Snt2p_like"/>
    <property type="match status" value="1"/>
</dbReference>
<dbReference type="InterPro" id="IPR000679">
    <property type="entry name" value="Znf_GATA"/>
</dbReference>
<dbReference type="GO" id="GO:0008270">
    <property type="term" value="F:zinc ion binding"/>
    <property type="evidence" value="ECO:0007669"/>
    <property type="project" value="UniProtKB-KW"/>
</dbReference>
<keyword evidence="3" id="KW-0862">Zinc</keyword>
<keyword evidence="2 4" id="KW-0863">Zinc-finger</keyword>
<dbReference type="InterPro" id="IPR013083">
    <property type="entry name" value="Znf_RING/FYVE/PHD"/>
</dbReference>
<dbReference type="InterPro" id="IPR019786">
    <property type="entry name" value="Zinc_finger_PHD-type_CS"/>
</dbReference>
<feature type="compositionally biased region" description="Polar residues" evidence="5">
    <location>
        <begin position="460"/>
        <end position="471"/>
    </location>
</feature>
<dbReference type="PANTHER" id="PTHR47672:SF1">
    <property type="entry name" value="E3 UBIQUITIN-PROTEIN LIGASE SNT2"/>
    <property type="match status" value="1"/>
</dbReference>
<feature type="region of interest" description="Disordered" evidence="5">
    <location>
        <begin position="848"/>
        <end position="882"/>
    </location>
</feature>
<dbReference type="PROSITE" id="PS50016">
    <property type="entry name" value="ZF_PHD_2"/>
    <property type="match status" value="1"/>
</dbReference>
<feature type="compositionally biased region" description="Basic and acidic residues" evidence="5">
    <location>
        <begin position="479"/>
        <end position="488"/>
    </location>
</feature>
<dbReference type="Gene3D" id="3.30.40.10">
    <property type="entry name" value="Zinc/RING finger domain, C3HC4 (zinc finger)"/>
    <property type="match status" value="3"/>
</dbReference>
<evidence type="ECO:0000313" key="9">
    <source>
        <dbReference type="EMBL" id="CEH14168.1"/>
    </source>
</evidence>
<feature type="compositionally biased region" description="Polar residues" evidence="5">
    <location>
        <begin position="33"/>
        <end position="42"/>
    </location>
</feature>
<dbReference type="InterPro" id="IPR001965">
    <property type="entry name" value="Znf_PHD"/>
</dbReference>
<dbReference type="GO" id="GO:0003682">
    <property type="term" value="F:chromatin binding"/>
    <property type="evidence" value="ECO:0007669"/>
    <property type="project" value="InterPro"/>
</dbReference>
<dbReference type="PROSITE" id="PS51805">
    <property type="entry name" value="EPHD"/>
    <property type="match status" value="1"/>
</dbReference>
<evidence type="ECO:0000256" key="3">
    <source>
        <dbReference type="ARBA" id="ARBA00022833"/>
    </source>
</evidence>
<feature type="compositionally biased region" description="Basic residues" evidence="5">
    <location>
        <begin position="440"/>
        <end position="452"/>
    </location>
</feature>
<dbReference type="SUPFAM" id="SSF57903">
    <property type="entry name" value="FYVE/PHD zinc finger"/>
    <property type="match status" value="2"/>
</dbReference>
<evidence type="ECO:0000259" key="7">
    <source>
        <dbReference type="PROSITE" id="PS51038"/>
    </source>
</evidence>
<dbReference type="PROSITE" id="PS51038">
    <property type="entry name" value="BAH"/>
    <property type="match status" value="1"/>
</dbReference>
<dbReference type="SMART" id="SM00401">
    <property type="entry name" value="ZnF_GATA"/>
    <property type="match status" value="1"/>
</dbReference>
<proteinExistence type="predicted"/>
<keyword evidence="10" id="KW-1185">Reference proteome</keyword>
<protein>
    <submittedName>
        <fullName evidence="9">Phd finger and bah domain protein</fullName>
    </submittedName>
</protein>
<name>A0A0P1BEB4_9BASI</name>
<dbReference type="Gene3D" id="3.30.50.10">
    <property type="entry name" value="Erythroid Transcription Factor GATA-1, subunit A"/>
    <property type="match status" value="1"/>
</dbReference>
<sequence length="1287" mass="139063">MTAAPLASSSSSRVPVASTSSSSTTGEDAATSRTSNGSFKQQAPVTRVTVRNGLTIGINDYVYLSVPWAPGAGEPFIIARVMEFVLASSSRSGAAALLSSSGTLQLRANVFLRTRDISHRVSNDPRLLVGTMKSDVYALENVRGLCEVRHRDLLGDAPEVSAWKKKDDHFYFHQIYDGYIHRFYDVIPTEKIKNAPPAVLNLLRSRYSFIVAEVGMTPDLCDALRGCAVCHRWASSPESVRCDTCKKFFHMRCLTPPLASKPAKGYSWTCAPCSKRHEQDVESTISGGLSASALAAGTSSLSRLPGTQGAIRGVPSGNGVKARGPGRGRASGIGTPTDPSPDSSPAPVARTIDDIRGTRCFNRWPYRYFGQHTEAKDVLDPHDSIYPRAATRLGPKYQAAPPSWKEQLELGLGVQGRTSDDAEGGGAGNGLPIEEGGPPPKKKGGRPPKRKRPEAERSDTPQAQLTPTLSTVKLPADPPARDFERGTDESVEVIWQPQLKPGKIVDAFFIGARQLFAHIPAHDVDFMDRALQVLASRAGNPALGLQALSASTPEDFRQVHWSQKETRQFDQVMKDYNADMRQLKKAVPTKTYGEIVRQFYSWKCKRLREVLDKEAQEEAELASKTGKVVRKSGAQSLAPAPTPPSTRAVSPSLSVFGDASISNPTCYMCSTHQSQVWYKGPYSWPNRYLCTHCGLYWRKYAAESTSTQELVAINTRQKAAALNAAGDEELGVQPPAKSAKMSKTASARAAAARTTPPTRAAPVAPPPPPPKPDPIKCVMCDKMEPKKTLQQCRQCTLSVHKGCFGLTDEEVAAEWWQCEACSNEKALDAALTPGCVLCPSLPRAKSIGTTDAADQGDKALSRARKGGVDANGTDESATGTPTVLDAVKPTEGNNWVHLICAAFIPEIVFTDPARLRLVEGVGNLQWWRYNSECDLCKTRFGACVSCAEPSCRKTMHVSCAWTAQPSVCMLFDFTAVKVSRKDIVPTASFKGESGHINAMLWCKEHKHIGESKKPTTHQLTDIDPETGKTLLQIYAETHKHTASPGIPREVVAAADQAYALLRRARRYDLMLSKTNTTSVVHGPPLASEMARIDEEHAVQAYRPDPELLPALTRAPAKNHKIPAGSAENVVAKRATTTPVPIGHLGRQATPASSGAPPSLFGMKPKRRCAKCSAHSSPFWWPAPPSGPTKLDQLDAVGEAKDQPGASSGHAMKPEKRSPSIALAERQDVDSPMRSVSEGAFEGEDQQASIKASPVPPTPSSTTNDSSLPAYLCNVCAHENGMVDDALE</sequence>
<dbReference type="GO" id="GO:0036205">
    <property type="term" value="P:histone catabolic process"/>
    <property type="evidence" value="ECO:0007669"/>
    <property type="project" value="TreeGrafter"/>
</dbReference>
<dbReference type="InterPro" id="IPR001025">
    <property type="entry name" value="BAH_dom"/>
</dbReference>
<dbReference type="PANTHER" id="PTHR47672">
    <property type="entry name" value="E3 UBIQUITIN-PROTEIN LIGASE SNT2"/>
    <property type="match status" value="1"/>
</dbReference>
<dbReference type="InterPro" id="IPR019787">
    <property type="entry name" value="Znf_PHD-finger"/>
</dbReference>
<dbReference type="Pfam" id="PF01426">
    <property type="entry name" value="BAH"/>
    <property type="match status" value="1"/>
</dbReference>
<dbReference type="Proteomes" id="UP000054845">
    <property type="component" value="Unassembled WGS sequence"/>
</dbReference>
<evidence type="ECO:0000256" key="5">
    <source>
        <dbReference type="SAM" id="MobiDB-lite"/>
    </source>
</evidence>
<feature type="compositionally biased region" description="Low complexity" evidence="5">
    <location>
        <begin position="734"/>
        <end position="762"/>
    </location>
</feature>
<dbReference type="SUPFAM" id="SSF57716">
    <property type="entry name" value="Glucocorticoid receptor-like (DNA-binding domain)"/>
    <property type="match status" value="1"/>
</dbReference>